<comment type="similarity">
    <text evidence="1 6">Belongs to the methyltransferase superfamily. PrmA family.</text>
</comment>
<dbReference type="InterPro" id="IPR050078">
    <property type="entry name" value="Ribosomal_L11_MeTrfase_PrmA"/>
</dbReference>
<gene>
    <name evidence="6" type="primary">prmA</name>
    <name evidence="7" type="ORF">ENV52_02580</name>
</gene>
<keyword evidence="2 6" id="KW-0963">Cytoplasm</keyword>
<dbReference type="AlphaFoldDB" id="A0A7V6DNW6"/>
<keyword evidence="4 6" id="KW-0808">Transferase</keyword>
<dbReference type="InterPro" id="IPR004498">
    <property type="entry name" value="Ribosomal_PrmA_MeTrfase"/>
</dbReference>
<feature type="binding site" evidence="6">
    <location>
        <position position="171"/>
    </location>
    <ligand>
        <name>S-adenosyl-L-methionine</name>
        <dbReference type="ChEBI" id="CHEBI:59789"/>
    </ligand>
</feature>
<evidence type="ECO:0000313" key="7">
    <source>
        <dbReference type="EMBL" id="HHS28571.1"/>
    </source>
</evidence>
<dbReference type="EMBL" id="DTGR01000039">
    <property type="protein sequence ID" value="HHS28571.1"/>
    <property type="molecule type" value="Genomic_DNA"/>
</dbReference>
<evidence type="ECO:0000256" key="1">
    <source>
        <dbReference type="ARBA" id="ARBA00009741"/>
    </source>
</evidence>
<sequence length="298" mass="32852">MSQATWIEVRLLVPARMQEEASLFLTEFSGRGVILEEDPAGGEGAVLRAFFRAEEFGAWQQDELQSYLSRLREHELYPLGLEIRQAAEDDWAEAWKVHFKPVKVTPHLVIRPPWEDYEPAPGETVLVVYPGMAFGTGRHPTTLLCLQALEQVWEDMTQLGPPGAWQVLDVGTGTGILALAAARLGAKVLAIDVDPEAVNAALENVRLNALEDLIWVETTPINALRQQFALILANLTAADLDHWAEALAGRTLPGGTLIISGFLTQDLPTMAARFAQYGLTEAGHLTQEEWSALILRRA</sequence>
<dbReference type="GO" id="GO:0005737">
    <property type="term" value="C:cytoplasm"/>
    <property type="evidence" value="ECO:0007669"/>
    <property type="project" value="UniProtKB-SubCell"/>
</dbReference>
<proteinExistence type="inferred from homology"/>
<name>A0A7V6DNW6_9BACT</name>
<comment type="catalytic activity">
    <reaction evidence="6">
        <text>L-lysyl-[protein] + 3 S-adenosyl-L-methionine = N(6),N(6),N(6)-trimethyl-L-lysyl-[protein] + 3 S-adenosyl-L-homocysteine + 3 H(+)</text>
        <dbReference type="Rhea" id="RHEA:54192"/>
        <dbReference type="Rhea" id="RHEA-COMP:9752"/>
        <dbReference type="Rhea" id="RHEA-COMP:13826"/>
        <dbReference type="ChEBI" id="CHEBI:15378"/>
        <dbReference type="ChEBI" id="CHEBI:29969"/>
        <dbReference type="ChEBI" id="CHEBI:57856"/>
        <dbReference type="ChEBI" id="CHEBI:59789"/>
        <dbReference type="ChEBI" id="CHEBI:61961"/>
    </reaction>
</comment>
<reference evidence="7" key="1">
    <citation type="journal article" date="2020" name="mSystems">
        <title>Genome- and Community-Level Interaction Insights into Carbon Utilization and Element Cycling Functions of Hydrothermarchaeota in Hydrothermal Sediment.</title>
        <authorList>
            <person name="Zhou Z."/>
            <person name="Liu Y."/>
            <person name="Xu W."/>
            <person name="Pan J."/>
            <person name="Luo Z.H."/>
            <person name="Li M."/>
        </authorList>
    </citation>
    <scope>NUCLEOTIDE SEQUENCE [LARGE SCALE GENOMIC DNA]</scope>
    <source>
        <strain evidence="7">SpSt-767</strain>
    </source>
</reference>
<keyword evidence="3 6" id="KW-0489">Methyltransferase</keyword>
<keyword evidence="5 6" id="KW-0949">S-adenosyl-L-methionine</keyword>
<feature type="binding site" evidence="6">
    <location>
        <position position="192"/>
    </location>
    <ligand>
        <name>S-adenosyl-L-methionine</name>
        <dbReference type="ChEBI" id="CHEBI:59789"/>
    </ligand>
</feature>
<dbReference type="InterPro" id="IPR029063">
    <property type="entry name" value="SAM-dependent_MTases_sf"/>
</dbReference>
<evidence type="ECO:0000256" key="3">
    <source>
        <dbReference type="ARBA" id="ARBA00022603"/>
    </source>
</evidence>
<organism evidence="7">
    <name type="scientific">Desulfobacca acetoxidans</name>
    <dbReference type="NCBI Taxonomy" id="60893"/>
    <lineage>
        <taxon>Bacteria</taxon>
        <taxon>Pseudomonadati</taxon>
        <taxon>Thermodesulfobacteriota</taxon>
        <taxon>Desulfobaccia</taxon>
        <taxon>Desulfobaccales</taxon>
        <taxon>Desulfobaccaceae</taxon>
        <taxon>Desulfobacca</taxon>
    </lineage>
</organism>
<comment type="caution">
    <text evidence="7">The sequence shown here is derived from an EMBL/GenBank/DDBJ whole genome shotgun (WGS) entry which is preliminary data.</text>
</comment>
<dbReference type="HAMAP" id="MF_00735">
    <property type="entry name" value="Methyltr_PrmA"/>
    <property type="match status" value="1"/>
</dbReference>
<evidence type="ECO:0000256" key="5">
    <source>
        <dbReference type="ARBA" id="ARBA00022691"/>
    </source>
</evidence>
<dbReference type="PIRSF" id="PIRSF000401">
    <property type="entry name" value="RPL11_MTase"/>
    <property type="match status" value="1"/>
</dbReference>
<dbReference type="EC" id="2.1.1.-" evidence="6"/>
<dbReference type="Gene3D" id="3.40.50.150">
    <property type="entry name" value="Vaccinia Virus protein VP39"/>
    <property type="match status" value="1"/>
</dbReference>
<comment type="subcellular location">
    <subcellularLocation>
        <location evidence="6">Cytoplasm</location>
    </subcellularLocation>
</comment>
<dbReference type="GO" id="GO:0008276">
    <property type="term" value="F:protein methyltransferase activity"/>
    <property type="evidence" value="ECO:0007669"/>
    <property type="project" value="UniProtKB-UniRule"/>
</dbReference>
<evidence type="ECO:0000256" key="4">
    <source>
        <dbReference type="ARBA" id="ARBA00022679"/>
    </source>
</evidence>
<evidence type="ECO:0000256" key="6">
    <source>
        <dbReference type="HAMAP-Rule" id="MF_00735"/>
    </source>
</evidence>
<accession>A0A7V6DNW6</accession>
<dbReference type="SUPFAM" id="SSF53335">
    <property type="entry name" value="S-adenosyl-L-methionine-dependent methyltransferases"/>
    <property type="match status" value="1"/>
</dbReference>
<comment type="function">
    <text evidence="6">Methylates ribosomal protein L11.</text>
</comment>
<dbReference type="CDD" id="cd02440">
    <property type="entry name" value="AdoMet_MTases"/>
    <property type="match status" value="1"/>
</dbReference>
<evidence type="ECO:0000256" key="2">
    <source>
        <dbReference type="ARBA" id="ARBA00022490"/>
    </source>
</evidence>
<feature type="binding site" evidence="6">
    <location>
        <position position="142"/>
    </location>
    <ligand>
        <name>S-adenosyl-L-methionine</name>
        <dbReference type="ChEBI" id="CHEBI:59789"/>
    </ligand>
</feature>
<dbReference type="PANTHER" id="PTHR43648">
    <property type="entry name" value="ELECTRON TRANSFER FLAVOPROTEIN BETA SUBUNIT LYSINE METHYLTRANSFERASE"/>
    <property type="match status" value="1"/>
</dbReference>
<feature type="binding site" evidence="6">
    <location>
        <position position="234"/>
    </location>
    <ligand>
        <name>S-adenosyl-L-methionine</name>
        <dbReference type="ChEBI" id="CHEBI:59789"/>
    </ligand>
</feature>
<dbReference type="Pfam" id="PF06325">
    <property type="entry name" value="PrmA"/>
    <property type="match status" value="1"/>
</dbReference>
<protein>
    <recommendedName>
        <fullName evidence="6">Ribosomal protein L11 methyltransferase</fullName>
        <shortName evidence="6">L11 Mtase</shortName>
        <ecNumber evidence="6">2.1.1.-</ecNumber>
    </recommendedName>
</protein>
<dbReference type="PANTHER" id="PTHR43648:SF1">
    <property type="entry name" value="ELECTRON TRANSFER FLAVOPROTEIN BETA SUBUNIT LYSINE METHYLTRANSFERASE"/>
    <property type="match status" value="1"/>
</dbReference>
<dbReference type="GO" id="GO:0032259">
    <property type="term" value="P:methylation"/>
    <property type="evidence" value="ECO:0007669"/>
    <property type="project" value="UniProtKB-KW"/>
</dbReference>